<name>A0A1H3ZNT2_9BURK</name>
<dbReference type="EMBL" id="FNQJ01000008">
    <property type="protein sequence ID" value="SEA25439.1"/>
    <property type="molecule type" value="Genomic_DNA"/>
</dbReference>
<accession>A0A1H3ZNT2</accession>
<dbReference type="STRING" id="592050.SAMN05421875_10864"/>
<organism evidence="1 2">
    <name type="scientific">Acidovorax soli</name>
    <dbReference type="NCBI Taxonomy" id="592050"/>
    <lineage>
        <taxon>Bacteria</taxon>
        <taxon>Pseudomonadati</taxon>
        <taxon>Pseudomonadota</taxon>
        <taxon>Betaproteobacteria</taxon>
        <taxon>Burkholderiales</taxon>
        <taxon>Comamonadaceae</taxon>
        <taxon>Acidovorax</taxon>
    </lineage>
</organism>
<keyword evidence="2" id="KW-1185">Reference proteome</keyword>
<sequence>MVQPRMVLPSALAAGTVAEQGREVVGAIRRVTDIVGEIRARCAFEAVLGIISRCSTAVAMQHPVRLPLPALPIPLR</sequence>
<evidence type="ECO:0000313" key="1">
    <source>
        <dbReference type="EMBL" id="SEA25439.1"/>
    </source>
</evidence>
<protein>
    <submittedName>
        <fullName evidence="1">Uncharacterized protein</fullName>
    </submittedName>
</protein>
<reference evidence="2" key="1">
    <citation type="submission" date="2016-10" db="EMBL/GenBank/DDBJ databases">
        <authorList>
            <person name="Varghese N."/>
            <person name="Submissions S."/>
        </authorList>
    </citation>
    <scope>NUCLEOTIDE SEQUENCE [LARGE SCALE GENOMIC DNA]</scope>
    <source>
        <strain evidence="2">DSM 25157</strain>
    </source>
</reference>
<dbReference type="AlphaFoldDB" id="A0A1H3ZNT2"/>
<dbReference type="Proteomes" id="UP000199002">
    <property type="component" value="Unassembled WGS sequence"/>
</dbReference>
<evidence type="ECO:0000313" key="2">
    <source>
        <dbReference type="Proteomes" id="UP000199002"/>
    </source>
</evidence>
<proteinExistence type="predicted"/>
<gene>
    <name evidence="1" type="ORF">SAMN05421875_10864</name>
</gene>